<feature type="domain" description="Novel STAND NTPase 1" evidence="1">
    <location>
        <begin position="353"/>
        <end position="574"/>
    </location>
</feature>
<dbReference type="InterPro" id="IPR027417">
    <property type="entry name" value="P-loop_NTPase"/>
</dbReference>
<reference evidence="2" key="1">
    <citation type="submission" date="2022-04" db="EMBL/GenBank/DDBJ databases">
        <title>Complete genome sequence of a cyanobacterium, Nostoc sp. SO-36, isolated in Antarctica.</title>
        <authorList>
            <person name="Kanesaki Y."/>
            <person name="Effendi D."/>
            <person name="Sakamoto T."/>
            <person name="Ohtani S."/>
            <person name="Awai K."/>
        </authorList>
    </citation>
    <scope>NUCLEOTIDE SEQUENCE</scope>
    <source>
        <strain evidence="2">SO-36</strain>
    </source>
</reference>
<dbReference type="Pfam" id="PF20703">
    <property type="entry name" value="nSTAND1"/>
    <property type="match status" value="1"/>
</dbReference>
<dbReference type="Proteomes" id="UP001055453">
    <property type="component" value="Chromosome"/>
</dbReference>
<name>A0ABM7YW71_NOSCO</name>
<dbReference type="EMBL" id="AP025732">
    <property type="protein sequence ID" value="BDI14894.1"/>
    <property type="molecule type" value="Genomic_DNA"/>
</dbReference>
<dbReference type="InterPro" id="IPR049052">
    <property type="entry name" value="nSTAND1"/>
</dbReference>
<dbReference type="SUPFAM" id="SSF48452">
    <property type="entry name" value="TPR-like"/>
    <property type="match status" value="1"/>
</dbReference>
<proteinExistence type="predicted"/>
<accession>A0ABM7YW71</accession>
<keyword evidence="3" id="KW-1185">Reference proteome</keyword>
<dbReference type="Gene3D" id="1.25.40.10">
    <property type="entry name" value="Tetratricopeptide repeat domain"/>
    <property type="match status" value="2"/>
</dbReference>
<evidence type="ECO:0000259" key="1">
    <source>
        <dbReference type="Pfam" id="PF20703"/>
    </source>
</evidence>
<organism evidence="2 3">
    <name type="scientific">Nostoc cf. commune SO-36</name>
    <dbReference type="NCBI Taxonomy" id="449208"/>
    <lineage>
        <taxon>Bacteria</taxon>
        <taxon>Bacillati</taxon>
        <taxon>Cyanobacteriota</taxon>
        <taxon>Cyanophyceae</taxon>
        <taxon>Nostocales</taxon>
        <taxon>Nostocaceae</taxon>
        <taxon>Nostoc</taxon>
    </lineage>
</organism>
<dbReference type="SUPFAM" id="SSF52540">
    <property type="entry name" value="P-loop containing nucleoside triphosphate hydrolases"/>
    <property type="match status" value="1"/>
</dbReference>
<sequence length="584" mass="67642">MGRLAPDFNSWASPPIQFTISADDMVNSLRQKAEQAFTGDADFSLDGYDLKAVQQDLASDQQESDPELQASLAFMLGLLDYRNNRLDLAIAHYQQSLTFWQQNNNLHRQGILLLNIALAYYSKAEQKRTENQIYWEETRNYLQQSLEVFEQAQHRELVAKHINQLGEVLRRLKAWEELHQLAHKALKLHQNYDLPNQVAQDYGFLAEVALEQSRWNDAHELAQKALETLETVPNFLPQEKGLYHFLLAKSLRNLSQVNEAVNILETARNETQPQYNPLLYIQILEELHSLYFEQKQYEGAFQLKQKQREIESQYGFRAFIGAGRLQPRRQVINSENSPNLPSKHIVEEVVAAFGRQQDIQSLLHRIGRTDYKLTVIYGQSGVGKSSIVQAGLLPVLQLTSFDGLETLPILVQVYTAWESECGKRLTEKLEEVRSIRLSEPIETSAAIIEQLQQNENRNLLTVLIFDQFEEFFFTYKDQASRRPFYDFLRDCLNISYVKVILSLRQDYLHYLLEWSRTTKLPIIDDDILHKNILYYLGNFTPAVAKSVIQSFTENSQFYLAPDLIDALVEDLASELREVRPMSCR</sequence>
<dbReference type="Gene3D" id="3.40.50.300">
    <property type="entry name" value="P-loop containing nucleotide triphosphate hydrolases"/>
    <property type="match status" value="1"/>
</dbReference>
<dbReference type="InterPro" id="IPR011990">
    <property type="entry name" value="TPR-like_helical_dom_sf"/>
</dbReference>
<evidence type="ECO:0000313" key="3">
    <source>
        <dbReference type="Proteomes" id="UP001055453"/>
    </source>
</evidence>
<gene>
    <name evidence="2" type="ORF">ANSO36C_06960</name>
</gene>
<evidence type="ECO:0000313" key="2">
    <source>
        <dbReference type="EMBL" id="BDI14894.1"/>
    </source>
</evidence>
<protein>
    <recommendedName>
        <fullName evidence="1">Novel STAND NTPase 1 domain-containing protein</fullName>
    </recommendedName>
</protein>